<reference evidence="1" key="1">
    <citation type="journal article" date="2010" name="Science">
        <title>Plasticity of animal genome architecture unmasked by rapid evolution of a pelagic tunicate.</title>
        <authorList>
            <person name="Denoeud F."/>
            <person name="Henriet S."/>
            <person name="Mungpakdee S."/>
            <person name="Aury J.M."/>
            <person name="Da Silva C."/>
            <person name="Brinkmann H."/>
            <person name="Mikhaleva J."/>
            <person name="Olsen L.C."/>
            <person name="Jubin C."/>
            <person name="Canestro C."/>
            <person name="Bouquet J.M."/>
            <person name="Danks G."/>
            <person name="Poulain J."/>
            <person name="Campsteijn C."/>
            <person name="Adamski M."/>
            <person name="Cross I."/>
            <person name="Yadetie F."/>
            <person name="Muffato M."/>
            <person name="Louis A."/>
            <person name="Butcher S."/>
            <person name="Tsagkogeorga G."/>
            <person name="Konrad A."/>
            <person name="Singh S."/>
            <person name="Jensen M.F."/>
            <person name="Cong E.H."/>
            <person name="Eikeseth-Otteraa H."/>
            <person name="Noel B."/>
            <person name="Anthouard V."/>
            <person name="Porcel B.M."/>
            <person name="Kachouri-Lafond R."/>
            <person name="Nishino A."/>
            <person name="Ugolini M."/>
            <person name="Chourrout P."/>
            <person name="Nishida H."/>
            <person name="Aasland R."/>
            <person name="Huzurbazar S."/>
            <person name="Westhof E."/>
            <person name="Delsuc F."/>
            <person name="Lehrach H."/>
            <person name="Reinhardt R."/>
            <person name="Weissenbach J."/>
            <person name="Roy S.W."/>
            <person name="Artiguenave F."/>
            <person name="Postlethwait J.H."/>
            <person name="Manak J.R."/>
            <person name="Thompson E.M."/>
            <person name="Jaillon O."/>
            <person name="Du Pasquier L."/>
            <person name="Boudinot P."/>
            <person name="Liberles D.A."/>
            <person name="Volff J.N."/>
            <person name="Philippe H."/>
            <person name="Lenhard B."/>
            <person name="Roest Crollius H."/>
            <person name="Wincker P."/>
            <person name="Chourrout D."/>
        </authorList>
    </citation>
    <scope>NUCLEOTIDE SEQUENCE [LARGE SCALE GENOMIC DNA]</scope>
</reference>
<dbReference type="AlphaFoldDB" id="E4Z6B9"/>
<dbReference type="Proteomes" id="UP000011014">
    <property type="component" value="Unassembled WGS sequence"/>
</dbReference>
<evidence type="ECO:0000313" key="1">
    <source>
        <dbReference type="EMBL" id="CBY43247.1"/>
    </source>
</evidence>
<protein>
    <submittedName>
        <fullName evidence="1">Uncharacterized protein</fullName>
    </submittedName>
</protein>
<dbReference type="EMBL" id="FN658001">
    <property type="protein sequence ID" value="CBY43247.1"/>
    <property type="molecule type" value="Genomic_DNA"/>
</dbReference>
<organism evidence="1">
    <name type="scientific">Oikopleura dioica</name>
    <name type="common">Tunicate</name>
    <dbReference type="NCBI Taxonomy" id="34765"/>
    <lineage>
        <taxon>Eukaryota</taxon>
        <taxon>Metazoa</taxon>
        <taxon>Chordata</taxon>
        <taxon>Tunicata</taxon>
        <taxon>Appendicularia</taxon>
        <taxon>Copelata</taxon>
        <taxon>Oikopleuridae</taxon>
        <taxon>Oikopleura</taxon>
    </lineage>
</organism>
<accession>E4Z6B9</accession>
<feature type="non-terminal residue" evidence="1">
    <location>
        <position position="175"/>
    </location>
</feature>
<proteinExistence type="predicted"/>
<sequence length="175" mass="20169">MNSFHSKKKLAKLNITQSMMSAYYGNPVKSQSVNETLPNDLPGDFYSSTRPDYYIFDCRFNGKNCRNNASVKYWERKIAMTGNCVEFDPNKIEHHVNENDAKSSYGYHKSLSLLIGYNRTDWTAGWEDALDGMVLYYNHVVDPVPDPKQALFLYEGLTPIISIQQLRTKYIGKPY</sequence>
<name>E4Z6B9_OIKDI</name>
<gene>
    <name evidence="1" type="ORF">GSOID_T00027830001</name>
</gene>